<evidence type="ECO:0000256" key="9">
    <source>
        <dbReference type="ARBA" id="ARBA00022759"/>
    </source>
</evidence>
<dbReference type="Pfam" id="PF01351">
    <property type="entry name" value="RNase_HII"/>
    <property type="match status" value="1"/>
</dbReference>
<dbReference type="GO" id="GO:0043137">
    <property type="term" value="P:DNA replication, removal of RNA primer"/>
    <property type="evidence" value="ECO:0007669"/>
    <property type="project" value="TreeGrafter"/>
</dbReference>
<dbReference type="PANTHER" id="PTHR10954">
    <property type="entry name" value="RIBONUCLEASE H2 SUBUNIT A"/>
    <property type="match status" value="1"/>
</dbReference>
<evidence type="ECO:0000256" key="13">
    <source>
        <dbReference type="RuleBase" id="RU003515"/>
    </source>
</evidence>
<dbReference type="PANTHER" id="PTHR10954:SF18">
    <property type="entry name" value="RIBONUCLEASE HII"/>
    <property type="match status" value="1"/>
</dbReference>
<name>A0A1R4FQ02_9MICC</name>
<dbReference type="Proteomes" id="UP000195913">
    <property type="component" value="Unassembled WGS sequence"/>
</dbReference>
<feature type="binding site" evidence="12">
    <location>
        <position position="33"/>
    </location>
    <ligand>
        <name>a divalent metal cation</name>
        <dbReference type="ChEBI" id="CHEBI:60240"/>
    </ligand>
</feature>
<dbReference type="EC" id="3.1.26.4" evidence="13"/>
<dbReference type="PROSITE" id="PS51257">
    <property type="entry name" value="PROKAR_LIPOPROTEIN"/>
    <property type="match status" value="1"/>
</dbReference>
<feature type="binding site" evidence="12">
    <location>
        <position position="32"/>
    </location>
    <ligand>
        <name>a divalent metal cation</name>
        <dbReference type="ChEBI" id="CHEBI:60240"/>
    </ligand>
</feature>
<protein>
    <recommendedName>
        <fullName evidence="13">Ribonuclease</fullName>
        <ecNumber evidence="13">3.1.26.4</ecNumber>
    </recommendedName>
</protein>
<comment type="cofactor">
    <cofactor evidence="12">
        <name>Mn(2+)</name>
        <dbReference type="ChEBI" id="CHEBI:29035"/>
    </cofactor>
    <cofactor evidence="12">
        <name>Mg(2+)</name>
        <dbReference type="ChEBI" id="CHEBI:18420"/>
    </cofactor>
    <text evidence="12">Manganese or magnesium. Binds 1 divalent metal ion per monomer in the absence of substrate. May bind a second metal ion after substrate binding.</text>
</comment>
<dbReference type="InterPro" id="IPR001352">
    <property type="entry name" value="RNase_HII/HIII"/>
</dbReference>
<dbReference type="GO" id="GO:0003723">
    <property type="term" value="F:RNA binding"/>
    <property type="evidence" value="ECO:0007669"/>
    <property type="project" value="UniProtKB-UniRule"/>
</dbReference>
<evidence type="ECO:0000256" key="2">
    <source>
        <dbReference type="ARBA" id="ARBA00001946"/>
    </source>
</evidence>
<keyword evidence="9 12" id="KW-0255">Endonuclease</keyword>
<dbReference type="AlphaFoldDB" id="A0A1R4FQ02"/>
<evidence type="ECO:0000256" key="6">
    <source>
        <dbReference type="ARBA" id="ARBA00022490"/>
    </source>
</evidence>
<keyword evidence="11" id="KW-0464">Manganese</keyword>
<organism evidence="15 16">
    <name type="scientific">Arthrobacter rhombi</name>
    <dbReference type="NCBI Taxonomy" id="71253"/>
    <lineage>
        <taxon>Bacteria</taxon>
        <taxon>Bacillati</taxon>
        <taxon>Actinomycetota</taxon>
        <taxon>Actinomycetes</taxon>
        <taxon>Micrococcales</taxon>
        <taxon>Micrococcaceae</taxon>
        <taxon>Arthrobacter</taxon>
    </lineage>
</organism>
<accession>A0A1R4FQ02</accession>
<dbReference type="NCBIfam" id="NF000595">
    <property type="entry name" value="PRK00015.1-3"/>
    <property type="match status" value="1"/>
</dbReference>
<comment type="catalytic activity">
    <reaction evidence="1 12 13">
        <text>Endonucleolytic cleavage to 5'-phosphomonoester.</text>
        <dbReference type="EC" id="3.1.26.4"/>
    </reaction>
</comment>
<dbReference type="GO" id="GO:0006298">
    <property type="term" value="P:mismatch repair"/>
    <property type="evidence" value="ECO:0007669"/>
    <property type="project" value="TreeGrafter"/>
</dbReference>
<dbReference type="SUPFAM" id="SSF53098">
    <property type="entry name" value="Ribonuclease H-like"/>
    <property type="match status" value="1"/>
</dbReference>
<reference evidence="15 16" key="1">
    <citation type="submission" date="2017-02" db="EMBL/GenBank/DDBJ databases">
        <authorList>
            <person name="Peterson S.W."/>
        </authorList>
    </citation>
    <scope>NUCLEOTIDE SEQUENCE [LARGE SCALE GENOMIC DNA]</scope>
    <source>
        <strain evidence="15 16">B Ar 00.02</strain>
    </source>
</reference>
<evidence type="ECO:0000256" key="5">
    <source>
        <dbReference type="ARBA" id="ARBA00007383"/>
    </source>
</evidence>
<keyword evidence="6" id="KW-0963">Cytoplasm</keyword>
<evidence type="ECO:0000256" key="10">
    <source>
        <dbReference type="ARBA" id="ARBA00022801"/>
    </source>
</evidence>
<comment type="similarity">
    <text evidence="5 13">Belongs to the RNase HII family.</text>
</comment>
<feature type="domain" description="RNase H type-2" evidence="14">
    <location>
        <begin position="26"/>
        <end position="240"/>
    </location>
</feature>
<dbReference type="InterPro" id="IPR012337">
    <property type="entry name" value="RNaseH-like_sf"/>
</dbReference>
<comment type="subcellular location">
    <subcellularLocation>
        <location evidence="4">Cytoplasm</location>
    </subcellularLocation>
</comment>
<comment type="function">
    <text evidence="3 13">Endonuclease that specifically degrades the RNA of RNA-DNA hybrids.</text>
</comment>
<dbReference type="InterPro" id="IPR036397">
    <property type="entry name" value="RNaseH_sf"/>
</dbReference>
<dbReference type="InterPro" id="IPR024567">
    <property type="entry name" value="RNase_HII/HIII_dom"/>
</dbReference>
<proteinExistence type="inferred from homology"/>
<evidence type="ECO:0000256" key="12">
    <source>
        <dbReference type="PROSITE-ProRule" id="PRU01319"/>
    </source>
</evidence>
<evidence type="ECO:0000259" key="14">
    <source>
        <dbReference type="PROSITE" id="PS51975"/>
    </source>
</evidence>
<dbReference type="PROSITE" id="PS51975">
    <property type="entry name" value="RNASE_H_2"/>
    <property type="match status" value="1"/>
</dbReference>
<evidence type="ECO:0000313" key="15">
    <source>
        <dbReference type="EMBL" id="SJM57812.1"/>
    </source>
</evidence>
<dbReference type="InterPro" id="IPR022898">
    <property type="entry name" value="RNase_HII"/>
</dbReference>
<keyword evidence="7 12" id="KW-0540">Nuclease</keyword>
<dbReference type="GO" id="GO:0004523">
    <property type="term" value="F:RNA-DNA hybrid ribonuclease activity"/>
    <property type="evidence" value="ECO:0007669"/>
    <property type="project" value="UniProtKB-UniRule"/>
</dbReference>
<keyword evidence="10 12" id="KW-0378">Hydrolase</keyword>
<dbReference type="GO" id="GO:0032299">
    <property type="term" value="C:ribonuclease H2 complex"/>
    <property type="evidence" value="ECO:0007669"/>
    <property type="project" value="TreeGrafter"/>
</dbReference>
<evidence type="ECO:0000256" key="1">
    <source>
        <dbReference type="ARBA" id="ARBA00000077"/>
    </source>
</evidence>
<dbReference type="EMBL" id="FUHW01000021">
    <property type="protein sequence ID" value="SJM57812.1"/>
    <property type="molecule type" value="Genomic_DNA"/>
</dbReference>
<dbReference type="Gene3D" id="3.30.420.10">
    <property type="entry name" value="Ribonuclease H-like superfamily/Ribonuclease H"/>
    <property type="match status" value="1"/>
</dbReference>
<dbReference type="GO" id="GO:0005737">
    <property type="term" value="C:cytoplasm"/>
    <property type="evidence" value="ECO:0007669"/>
    <property type="project" value="UniProtKB-SubCell"/>
</dbReference>
<keyword evidence="16" id="KW-1185">Reference proteome</keyword>
<keyword evidence="8 12" id="KW-0479">Metal-binding</keyword>
<evidence type="ECO:0000256" key="11">
    <source>
        <dbReference type="ARBA" id="ARBA00023211"/>
    </source>
</evidence>
<evidence type="ECO:0000256" key="3">
    <source>
        <dbReference type="ARBA" id="ARBA00004065"/>
    </source>
</evidence>
<comment type="cofactor">
    <cofactor evidence="2">
        <name>Mg(2+)</name>
        <dbReference type="ChEBI" id="CHEBI:18420"/>
    </cofactor>
</comment>
<dbReference type="GO" id="GO:0046872">
    <property type="term" value="F:metal ion binding"/>
    <property type="evidence" value="ECO:0007669"/>
    <property type="project" value="UniProtKB-KW"/>
</dbReference>
<evidence type="ECO:0000256" key="4">
    <source>
        <dbReference type="ARBA" id="ARBA00004496"/>
    </source>
</evidence>
<sequence length="240" mass="24910">MAHRTPAPTLDTELALATALGGGGNQLIGGCDEVGRGALAGPVSVGMVVIDPATAGLLEDVRDSKLLKVATREALVPVIREWAAGWGVGHAAATEIDELGIVGALRLAGNRAWANLAESARPHAVLLDGSHDWLTAPGQPALLGQGTGATAPSYPFDASDARVSTQIKGDLLCLSVAAASVLAKVERDTLMATYDELEPHYGWAINKGYGTAAHRQAIVEHGATDYHRCSWRLTAPAATR</sequence>
<dbReference type="RefSeq" id="WP_086996369.1">
    <property type="nucleotide sequence ID" value="NZ_FUHW01000021.1"/>
</dbReference>
<dbReference type="CDD" id="cd07182">
    <property type="entry name" value="RNase_HII_bacteria_HII_like"/>
    <property type="match status" value="1"/>
</dbReference>
<evidence type="ECO:0000256" key="8">
    <source>
        <dbReference type="ARBA" id="ARBA00022723"/>
    </source>
</evidence>
<evidence type="ECO:0000256" key="7">
    <source>
        <dbReference type="ARBA" id="ARBA00022722"/>
    </source>
</evidence>
<gene>
    <name evidence="15" type="ORF">FM101_05070</name>
</gene>
<evidence type="ECO:0000313" key="16">
    <source>
        <dbReference type="Proteomes" id="UP000195913"/>
    </source>
</evidence>
<feature type="binding site" evidence="12">
    <location>
        <position position="128"/>
    </location>
    <ligand>
        <name>a divalent metal cation</name>
        <dbReference type="ChEBI" id="CHEBI:60240"/>
    </ligand>
</feature>